<gene>
    <name evidence="1" type="ORF">RSPPHO_00804</name>
</gene>
<accession>H6SQW5</accession>
<dbReference type="STRING" id="1150469.RSPPHO_00804"/>
<sequence>MHRKWQVLEPFLADVSVIQECDNPALTKDDAYRTWAGNPLWGG</sequence>
<evidence type="ECO:0000313" key="2">
    <source>
        <dbReference type="Proteomes" id="UP000033220"/>
    </source>
</evidence>
<dbReference type="HOGENOM" id="CLU_3238876_0_0_5"/>
<dbReference type="EMBL" id="HE663493">
    <property type="protein sequence ID" value="CCG07430.1"/>
    <property type="molecule type" value="Genomic_DNA"/>
</dbReference>
<organism evidence="1 2">
    <name type="scientific">Pararhodospirillum photometricum DSM 122</name>
    <dbReference type="NCBI Taxonomy" id="1150469"/>
    <lineage>
        <taxon>Bacteria</taxon>
        <taxon>Pseudomonadati</taxon>
        <taxon>Pseudomonadota</taxon>
        <taxon>Alphaproteobacteria</taxon>
        <taxon>Rhodospirillales</taxon>
        <taxon>Rhodospirillaceae</taxon>
        <taxon>Pararhodospirillum</taxon>
    </lineage>
</organism>
<dbReference type="KEGG" id="rpm:RSPPHO_00804"/>
<reference evidence="1 2" key="1">
    <citation type="submission" date="2012-02" db="EMBL/GenBank/DDBJ databases">
        <title>Shotgun genome sequence of Phaeospirillum photometricum DSM 122.</title>
        <authorList>
            <person name="Duquesne K."/>
            <person name="Sturgis J."/>
        </authorList>
    </citation>
    <scope>NUCLEOTIDE SEQUENCE [LARGE SCALE GENOMIC DNA]</scope>
    <source>
        <strain evidence="2">DSM122</strain>
    </source>
</reference>
<evidence type="ECO:0000313" key="1">
    <source>
        <dbReference type="EMBL" id="CCG07430.1"/>
    </source>
</evidence>
<protein>
    <submittedName>
        <fullName evidence="1">Uncharacterized protein</fullName>
    </submittedName>
</protein>
<proteinExistence type="predicted"/>
<dbReference type="PATRIC" id="fig|1150469.3.peg.923"/>
<dbReference type="Proteomes" id="UP000033220">
    <property type="component" value="Chromosome DSM 122"/>
</dbReference>
<keyword evidence="2" id="KW-1185">Reference proteome</keyword>
<dbReference type="AlphaFoldDB" id="H6SQW5"/>
<name>H6SQW5_PARPM</name>